<geneLocation type="mitochondrion" evidence="7"/>
<dbReference type="GO" id="GO:0008137">
    <property type="term" value="F:NADH dehydrogenase (ubiquinone) activity"/>
    <property type="evidence" value="ECO:0007669"/>
    <property type="project" value="InterPro"/>
</dbReference>
<keyword evidence="7" id="KW-0496">Mitochondrion</keyword>
<feature type="transmembrane region" description="Helical" evidence="5">
    <location>
        <begin position="308"/>
        <end position="332"/>
    </location>
</feature>
<keyword evidence="3 5" id="KW-1133">Transmembrane helix</keyword>
<evidence type="ECO:0000259" key="6">
    <source>
        <dbReference type="Pfam" id="PF00361"/>
    </source>
</evidence>
<dbReference type="InterPro" id="IPR001750">
    <property type="entry name" value="ND/Mrp_TM"/>
</dbReference>
<feature type="transmembrane region" description="Helical" evidence="5">
    <location>
        <begin position="41"/>
        <end position="60"/>
    </location>
</feature>
<feature type="transmembrane region" description="Helical" evidence="5">
    <location>
        <begin position="461"/>
        <end position="482"/>
    </location>
</feature>
<dbReference type="AlphaFoldDB" id="B2MWU6"/>
<protein>
    <submittedName>
        <fullName evidence="7">NADH dehydrogenase subunit 2</fullName>
    </submittedName>
</protein>
<feature type="transmembrane region" description="Helical" evidence="5">
    <location>
        <begin position="248"/>
        <end position="271"/>
    </location>
</feature>
<feature type="transmembrane region" description="Helical" evidence="5">
    <location>
        <begin position="165"/>
        <end position="188"/>
    </location>
</feature>
<feature type="transmembrane region" description="Helical" evidence="5">
    <location>
        <begin position="134"/>
        <end position="153"/>
    </location>
</feature>
<dbReference type="RefSeq" id="YP_001874784.1">
    <property type="nucleotide sequence ID" value="NC_010637.1"/>
</dbReference>
<feature type="transmembrane region" description="Helical" evidence="5">
    <location>
        <begin position="110"/>
        <end position="128"/>
    </location>
</feature>
<feature type="transmembrane region" description="Helical" evidence="5">
    <location>
        <begin position="405"/>
        <end position="435"/>
    </location>
</feature>
<dbReference type="PRINTS" id="PR01434">
    <property type="entry name" value="NADHDHGNASE5"/>
</dbReference>
<feature type="transmembrane region" description="Helical" evidence="5">
    <location>
        <begin position="208"/>
        <end position="227"/>
    </location>
</feature>
<proteinExistence type="inferred from homology"/>
<dbReference type="GeneID" id="6261983"/>
<keyword evidence="2 5" id="KW-0812">Transmembrane</keyword>
<dbReference type="NCBIfam" id="TIGR01770">
    <property type="entry name" value="NDH_I_N"/>
    <property type="match status" value="1"/>
</dbReference>
<feature type="transmembrane region" description="Helical" evidence="5">
    <location>
        <begin position="6"/>
        <end position="29"/>
    </location>
</feature>
<comment type="subcellular location">
    <subcellularLocation>
        <location evidence="1">Membrane</location>
        <topology evidence="1">Multi-pass membrane protein</topology>
    </subcellularLocation>
</comment>
<evidence type="ECO:0000256" key="4">
    <source>
        <dbReference type="ARBA" id="ARBA00023136"/>
    </source>
</evidence>
<evidence type="ECO:0000256" key="5">
    <source>
        <dbReference type="SAM" id="Phobius"/>
    </source>
</evidence>
<dbReference type="HAMAP" id="MF_00445">
    <property type="entry name" value="NDH1_NuoN_1"/>
    <property type="match status" value="1"/>
</dbReference>
<feature type="domain" description="NADH:quinone oxidoreductase/Mrp antiporter transmembrane" evidence="6">
    <location>
        <begin position="131"/>
        <end position="430"/>
    </location>
</feature>
<reference evidence="7" key="1">
    <citation type="journal article" date="2008" name="BMC Genomics">
        <title>Complete sequence and analysis of the mitochondrial genome of Hemiselmis andersenii CCMP644 (Cryptophyceae).</title>
        <authorList>
            <person name="Kim E."/>
            <person name="Lane C.E."/>
            <person name="Curtis B.A."/>
            <person name="Kozera C."/>
            <person name="Bowman S."/>
            <person name="Archibald J.M."/>
        </authorList>
    </citation>
    <scope>NUCLEOTIDE SEQUENCE [LARGE SCALE GENOMIC DNA]</scope>
    <source>
        <strain evidence="7">CCMP 644</strain>
        <strain>CCMP644</strain>
    </source>
</reference>
<evidence type="ECO:0000256" key="3">
    <source>
        <dbReference type="ARBA" id="ARBA00022989"/>
    </source>
</evidence>
<evidence type="ECO:0000256" key="1">
    <source>
        <dbReference type="ARBA" id="ARBA00004141"/>
    </source>
</evidence>
<dbReference type="GO" id="GO:0016020">
    <property type="term" value="C:membrane"/>
    <property type="evidence" value="ECO:0007669"/>
    <property type="project" value="UniProtKB-SubCell"/>
</dbReference>
<dbReference type="Pfam" id="PF00361">
    <property type="entry name" value="Proton_antipo_M"/>
    <property type="match status" value="1"/>
</dbReference>
<dbReference type="GO" id="GO:0042773">
    <property type="term" value="P:ATP synthesis coupled electron transport"/>
    <property type="evidence" value="ECO:0007669"/>
    <property type="project" value="InterPro"/>
</dbReference>
<name>B2MWU6_HEMAN</name>
<feature type="transmembrane region" description="Helical" evidence="5">
    <location>
        <begin position="283"/>
        <end position="301"/>
    </location>
</feature>
<organism evidence="7">
    <name type="scientific">Hemiselmis andersenii</name>
    <name type="common">Cryptophyte alga</name>
    <dbReference type="NCBI Taxonomy" id="464988"/>
    <lineage>
        <taxon>Eukaryota</taxon>
        <taxon>Cryptophyceae</taxon>
        <taxon>Cryptomonadales</taxon>
        <taxon>Hemiselmidaceae</taxon>
        <taxon>Hemiselmis</taxon>
    </lineage>
</organism>
<dbReference type="EMBL" id="EU651892">
    <property type="protein sequence ID" value="ACC78238.1"/>
    <property type="molecule type" value="Genomic_DNA"/>
</dbReference>
<evidence type="ECO:0000256" key="2">
    <source>
        <dbReference type="ARBA" id="ARBA00022692"/>
    </source>
</evidence>
<feature type="transmembrane region" description="Helical" evidence="5">
    <location>
        <begin position="338"/>
        <end position="357"/>
    </location>
</feature>
<evidence type="ECO:0000313" key="7">
    <source>
        <dbReference type="EMBL" id="ACC78238.1"/>
    </source>
</evidence>
<feature type="transmembrane region" description="Helical" evidence="5">
    <location>
        <begin position="80"/>
        <end position="98"/>
    </location>
</feature>
<feature type="transmembrane region" description="Helical" evidence="5">
    <location>
        <begin position="378"/>
        <end position="399"/>
    </location>
</feature>
<keyword evidence="4 5" id="KW-0472">Membrane</keyword>
<dbReference type="InterPro" id="IPR010096">
    <property type="entry name" value="NADH-Q_OxRdtase_suN/2"/>
</dbReference>
<gene>
    <name evidence="7" type="primary">nad2</name>
    <name evidence="7" type="ORF">HAM_042</name>
</gene>
<dbReference type="PANTHER" id="PTHR22773">
    <property type="entry name" value="NADH DEHYDROGENASE"/>
    <property type="match status" value="1"/>
</dbReference>
<sequence>MSFKVELIAMAPEIFLISIIQYLIIYGVICTTSSYLNYPILVNNLSWLSLQVLFFLGLLTSYNPLTYTLTFNDLLILDEFSIFIKTIIIITTACTILISVKYNHFERINAFESIILLLLAVTGILLLISSFNLISIYLAIELQSFCLYILAALNRTSEFSTEAGLKYFVLGAFSSGLLLFGLSLVYGFTGILNLGDLFQFLCVNPYNLHIINGINLASLFILTGLLFKLSAVPFHLWAPDIYEGAPTTITAFFASVPKIGILALLTRFAYLGFYDIFFSWQELFVISAICSILLGTFGALMQLKLKRLLAYSAIGHMGFMLMGFSCGCFEGIHATFVYIVLYMMMAVLSFTFLLGIYRKKRLTRLNYLKDLTILTNSNPLIGLSIALTFFSMAGIPPLAGFFSKMFLFIVAIQSSMYTIAIIVVITSVISCFYYIRVIKLVFFDANYLWVTLVRFDREKSILVSVITTFLLCFAIYPLPIVYGVQNILYFLVRNQFDLFYT</sequence>
<accession>B2MWU6</accession>